<name>A0A550CN57_9AGAR</name>
<dbReference type="InterPro" id="IPR036869">
    <property type="entry name" value="J_dom_sf"/>
</dbReference>
<keyword evidence="3" id="KW-1133">Transmembrane helix</keyword>
<dbReference type="GO" id="GO:0005783">
    <property type="term" value="C:endoplasmic reticulum"/>
    <property type="evidence" value="ECO:0007669"/>
    <property type="project" value="TreeGrafter"/>
</dbReference>
<accession>A0A550CN57</accession>
<dbReference type="GO" id="GO:0051087">
    <property type="term" value="F:protein-folding chaperone binding"/>
    <property type="evidence" value="ECO:0007669"/>
    <property type="project" value="TreeGrafter"/>
</dbReference>
<evidence type="ECO:0000256" key="1">
    <source>
        <dbReference type="ARBA" id="ARBA00023186"/>
    </source>
</evidence>
<dbReference type="Gene3D" id="1.10.287.110">
    <property type="entry name" value="DnaJ domain"/>
    <property type="match status" value="1"/>
</dbReference>
<feature type="signal peptide" evidence="4">
    <location>
        <begin position="1"/>
        <end position="24"/>
    </location>
</feature>
<dbReference type="PANTHER" id="PTHR44360:SF1">
    <property type="entry name" value="DNAJ HOMOLOG SUBFAMILY B MEMBER 9"/>
    <property type="match status" value="1"/>
</dbReference>
<sequence length="523" mass="58934">MAALKHWSALVAFVFVVYVGVASGDKLTQCYATHAAMWICLDALLIPASDIVLFRLYPALGKRPPHKDTPAYRRILATVYKRALTLYVAGFGLYYLYSAMTQRTIYEDLAVSPSAPLDEIRKSFKVYAKKHHPDKAGYDSYASFMSVRDTYEAISQPQMRFIYDRFGPFMNHCDHCNTVMDYINELTLLTSGPLYIISFVALLVISLVGFSPRFLFTQWMLFFGTIALECTLLLFTPAPAAISNTYTATEIPPAFPALAALRRVFPNILIFQYVRFLHDLFVLAFGAVVLSGRAWHIIFPENETFMEEFKRLTIENNLLANDMLRAKLRPLRPLHADACALLERGGTLDELPDDTRVEFCDRVLDVLAEDLMDEQERRTMKRVLLGGKADRTLGLVLNLADGNGSLSTKMPGSLEEEEEEEPVEEEEEKTCTPKALPDDHARRASLPFTMNNPPTVTGTLPHHDRISWARPRQQNSQNTRSAWGLRLQRGPRVLLTQQYLGEDVAARNPISLSGHSLNSPSCA</sequence>
<evidence type="ECO:0000256" key="4">
    <source>
        <dbReference type="SAM" id="SignalP"/>
    </source>
</evidence>
<evidence type="ECO:0000313" key="7">
    <source>
        <dbReference type="Proteomes" id="UP000320762"/>
    </source>
</evidence>
<feature type="transmembrane region" description="Helical" evidence="3">
    <location>
        <begin position="79"/>
        <end position="97"/>
    </location>
</feature>
<dbReference type="CDD" id="cd06257">
    <property type="entry name" value="DnaJ"/>
    <property type="match status" value="1"/>
</dbReference>
<dbReference type="GO" id="GO:0036503">
    <property type="term" value="P:ERAD pathway"/>
    <property type="evidence" value="ECO:0007669"/>
    <property type="project" value="TreeGrafter"/>
</dbReference>
<dbReference type="Proteomes" id="UP000320762">
    <property type="component" value="Unassembled WGS sequence"/>
</dbReference>
<dbReference type="AlphaFoldDB" id="A0A550CN57"/>
<feature type="region of interest" description="Disordered" evidence="2">
    <location>
        <begin position="404"/>
        <end position="438"/>
    </location>
</feature>
<comment type="caution">
    <text evidence="6">The sequence shown here is derived from an EMBL/GenBank/DDBJ whole genome shotgun (WGS) entry which is preliminary data.</text>
</comment>
<dbReference type="SMART" id="SM00271">
    <property type="entry name" value="DnaJ"/>
    <property type="match status" value="1"/>
</dbReference>
<dbReference type="InterPro" id="IPR001623">
    <property type="entry name" value="DnaJ_domain"/>
</dbReference>
<dbReference type="SUPFAM" id="SSF46565">
    <property type="entry name" value="Chaperone J-domain"/>
    <property type="match status" value="1"/>
</dbReference>
<feature type="domain" description="J" evidence="5">
    <location>
        <begin position="104"/>
        <end position="167"/>
    </location>
</feature>
<dbReference type="GO" id="GO:0051787">
    <property type="term" value="F:misfolded protein binding"/>
    <property type="evidence" value="ECO:0007669"/>
    <property type="project" value="TreeGrafter"/>
</dbReference>
<dbReference type="Pfam" id="PF00226">
    <property type="entry name" value="DnaJ"/>
    <property type="match status" value="1"/>
</dbReference>
<keyword evidence="3" id="KW-0472">Membrane</keyword>
<dbReference type="STRING" id="97359.A0A550CN57"/>
<dbReference type="InterPro" id="IPR051948">
    <property type="entry name" value="Hsp70_co-chaperone_J-domain"/>
</dbReference>
<dbReference type="PANTHER" id="PTHR44360">
    <property type="entry name" value="DNAJ HOMOLOG SUBFAMILY B MEMBER 9"/>
    <property type="match status" value="1"/>
</dbReference>
<evidence type="ECO:0000256" key="2">
    <source>
        <dbReference type="SAM" id="MobiDB-lite"/>
    </source>
</evidence>
<gene>
    <name evidence="6" type="ORF">BD626DRAFT_199089</name>
</gene>
<protein>
    <recommendedName>
        <fullName evidence="5">J domain-containing protein</fullName>
    </recommendedName>
</protein>
<evidence type="ECO:0000313" key="6">
    <source>
        <dbReference type="EMBL" id="TRM66228.1"/>
    </source>
</evidence>
<organism evidence="6 7">
    <name type="scientific">Schizophyllum amplum</name>
    <dbReference type="NCBI Taxonomy" id="97359"/>
    <lineage>
        <taxon>Eukaryota</taxon>
        <taxon>Fungi</taxon>
        <taxon>Dikarya</taxon>
        <taxon>Basidiomycota</taxon>
        <taxon>Agaricomycotina</taxon>
        <taxon>Agaricomycetes</taxon>
        <taxon>Agaricomycetidae</taxon>
        <taxon>Agaricales</taxon>
        <taxon>Schizophyllaceae</taxon>
        <taxon>Schizophyllum</taxon>
    </lineage>
</organism>
<keyword evidence="7" id="KW-1185">Reference proteome</keyword>
<feature type="chain" id="PRO_5021954197" description="J domain-containing protein" evidence="4">
    <location>
        <begin position="25"/>
        <end position="523"/>
    </location>
</feature>
<feature type="compositionally biased region" description="Acidic residues" evidence="2">
    <location>
        <begin position="414"/>
        <end position="428"/>
    </location>
</feature>
<evidence type="ECO:0000259" key="5">
    <source>
        <dbReference type="PROSITE" id="PS50076"/>
    </source>
</evidence>
<feature type="transmembrane region" description="Helical" evidence="3">
    <location>
        <begin position="194"/>
        <end position="212"/>
    </location>
</feature>
<reference evidence="6 7" key="1">
    <citation type="journal article" date="2019" name="New Phytol.">
        <title>Comparative genomics reveals unique wood-decay strategies and fruiting body development in the Schizophyllaceae.</title>
        <authorList>
            <person name="Almasi E."/>
            <person name="Sahu N."/>
            <person name="Krizsan K."/>
            <person name="Balint B."/>
            <person name="Kovacs G.M."/>
            <person name="Kiss B."/>
            <person name="Cseklye J."/>
            <person name="Drula E."/>
            <person name="Henrissat B."/>
            <person name="Nagy I."/>
            <person name="Chovatia M."/>
            <person name="Adam C."/>
            <person name="LaButti K."/>
            <person name="Lipzen A."/>
            <person name="Riley R."/>
            <person name="Grigoriev I.V."/>
            <person name="Nagy L.G."/>
        </authorList>
    </citation>
    <scope>NUCLEOTIDE SEQUENCE [LARGE SCALE GENOMIC DNA]</scope>
    <source>
        <strain evidence="6 7">NL-1724</strain>
    </source>
</reference>
<keyword evidence="3" id="KW-0812">Transmembrane</keyword>
<proteinExistence type="predicted"/>
<feature type="transmembrane region" description="Helical" evidence="3">
    <location>
        <begin position="280"/>
        <end position="299"/>
    </location>
</feature>
<feature type="transmembrane region" description="Helical" evidence="3">
    <location>
        <begin position="219"/>
        <end position="242"/>
    </location>
</feature>
<keyword evidence="4" id="KW-0732">Signal</keyword>
<dbReference type="OrthoDB" id="10250354at2759"/>
<keyword evidence="1" id="KW-0143">Chaperone</keyword>
<evidence type="ECO:0000256" key="3">
    <source>
        <dbReference type="SAM" id="Phobius"/>
    </source>
</evidence>
<dbReference type="PROSITE" id="PS50076">
    <property type="entry name" value="DNAJ_2"/>
    <property type="match status" value="1"/>
</dbReference>
<dbReference type="EMBL" id="VDMD01000004">
    <property type="protein sequence ID" value="TRM66228.1"/>
    <property type="molecule type" value="Genomic_DNA"/>
</dbReference>